<dbReference type="AlphaFoldDB" id="A0A094WC27"/>
<proteinExistence type="predicted"/>
<evidence type="ECO:0000313" key="3">
    <source>
        <dbReference type="Proteomes" id="UP000029452"/>
    </source>
</evidence>
<sequence length="42" mass="4598">MPDEDGLSADDVTGTTWESSARTGDTEKRDETRIAPKTIMGR</sequence>
<organism evidence="2 3">
    <name type="scientific">Leptospirillum ferriphilum</name>
    <dbReference type="NCBI Taxonomy" id="178606"/>
    <lineage>
        <taxon>Bacteria</taxon>
        <taxon>Pseudomonadati</taxon>
        <taxon>Nitrospirota</taxon>
        <taxon>Nitrospiria</taxon>
        <taxon>Nitrospirales</taxon>
        <taxon>Nitrospiraceae</taxon>
        <taxon>Leptospirillum</taxon>
    </lineage>
</organism>
<reference evidence="2 3" key="1">
    <citation type="submission" date="2014-06" db="EMBL/GenBank/DDBJ databases">
        <title>Draft genome sequence of iron oxidizing acidophile Leptospirillum ferriphilum DSM14647.</title>
        <authorList>
            <person name="Cardenas J.P."/>
            <person name="Lazcano M."/>
            <person name="Ossandon F.J."/>
            <person name="Corbett M."/>
            <person name="Holmes D.S."/>
            <person name="Watkin E."/>
        </authorList>
    </citation>
    <scope>NUCLEOTIDE SEQUENCE [LARGE SCALE GENOMIC DNA]</scope>
    <source>
        <strain evidence="2 3">DSM 14647</strain>
    </source>
</reference>
<feature type="compositionally biased region" description="Polar residues" evidence="1">
    <location>
        <begin position="13"/>
        <end position="23"/>
    </location>
</feature>
<gene>
    <name evidence="2" type="ORF">LptCag_2537</name>
</gene>
<dbReference type="PATRIC" id="fig|178606.4.peg.322"/>
<feature type="region of interest" description="Disordered" evidence="1">
    <location>
        <begin position="1"/>
        <end position="42"/>
    </location>
</feature>
<dbReference type="Proteomes" id="UP000029452">
    <property type="component" value="Unassembled WGS sequence"/>
</dbReference>
<accession>A0A094WC27</accession>
<protein>
    <submittedName>
        <fullName evidence="2">Uncharacterized protein</fullName>
    </submittedName>
</protein>
<evidence type="ECO:0000313" key="2">
    <source>
        <dbReference type="EMBL" id="KGA95103.1"/>
    </source>
</evidence>
<dbReference type="EMBL" id="JPGK01000001">
    <property type="protein sequence ID" value="KGA95103.1"/>
    <property type="molecule type" value="Genomic_DNA"/>
</dbReference>
<feature type="compositionally biased region" description="Basic and acidic residues" evidence="1">
    <location>
        <begin position="24"/>
        <end position="34"/>
    </location>
</feature>
<name>A0A094WC27_9BACT</name>
<comment type="caution">
    <text evidence="2">The sequence shown here is derived from an EMBL/GenBank/DDBJ whole genome shotgun (WGS) entry which is preliminary data.</text>
</comment>
<evidence type="ECO:0000256" key="1">
    <source>
        <dbReference type="SAM" id="MobiDB-lite"/>
    </source>
</evidence>